<evidence type="ECO:0000256" key="2">
    <source>
        <dbReference type="ARBA" id="ARBA00022842"/>
    </source>
</evidence>
<dbReference type="PANTHER" id="PTHR12001">
    <property type="entry name" value="GERANYLGERANYL PYROPHOSPHATE SYNTHASE"/>
    <property type="match status" value="1"/>
</dbReference>
<dbReference type="GO" id="GO:0008299">
    <property type="term" value="P:isoprenoid biosynthetic process"/>
    <property type="evidence" value="ECO:0007669"/>
    <property type="project" value="InterPro"/>
</dbReference>
<reference evidence="4 5" key="1">
    <citation type="submission" date="2013-07" db="EMBL/GenBank/DDBJ databases">
        <authorList>
            <person name="Stoco P.H."/>
            <person name="Wagner G."/>
            <person name="Gerber A."/>
            <person name="Zaha A."/>
            <person name="Thompson C."/>
            <person name="Bartholomeu D.C."/>
            <person name="Luckemeyer D.D."/>
            <person name="Bahia D."/>
            <person name="Loreto E."/>
            <person name="Prestes E.B."/>
            <person name="Lima F.M."/>
            <person name="Rodrigues-Luiz G."/>
            <person name="Vallejo G.A."/>
            <person name="Filho J.F."/>
            <person name="Monteiro K.M."/>
            <person name="Tyler K.M."/>
            <person name="de Almeida L.G."/>
            <person name="Ortiz M.F."/>
            <person name="Siervo M.A."/>
            <person name="de Moraes M.H."/>
            <person name="Cunha O.L."/>
            <person name="Mendonca-Neto R."/>
            <person name="Silva R."/>
            <person name="Teixeira S.M."/>
            <person name="Murta S.M."/>
            <person name="Sincero T.C."/>
            <person name="Mendes T.A."/>
            <person name="Urmenyi T.P."/>
            <person name="Silva V.G."/>
            <person name="da Rocha W.D."/>
            <person name="Andersson B."/>
            <person name="Romanha A.J."/>
            <person name="Steindel M."/>
            <person name="de Vasconcelos A.T."/>
            <person name="Grisard E.C."/>
        </authorList>
    </citation>
    <scope>NUCLEOTIDE SEQUENCE [LARGE SCALE GENOMIC DNA]</scope>
    <source>
        <strain evidence="4 5">SC58</strain>
    </source>
</reference>
<dbReference type="OrthoDB" id="6921389at2759"/>
<dbReference type="Gene3D" id="2.40.370.10">
    <property type="entry name" value="AttH-like domain"/>
    <property type="match status" value="2"/>
</dbReference>
<keyword evidence="5" id="KW-1185">Reference proteome</keyword>
<gene>
    <name evidence="4" type="ORF">TRSC58_03799</name>
</gene>
<dbReference type="InterPro" id="IPR023374">
    <property type="entry name" value="AttH-like_dom_sf"/>
</dbReference>
<dbReference type="GO" id="GO:0046872">
    <property type="term" value="F:metal ion binding"/>
    <property type="evidence" value="ECO:0007669"/>
    <property type="project" value="UniProtKB-KW"/>
</dbReference>
<dbReference type="Pfam" id="PF00348">
    <property type="entry name" value="polyprenyl_synt"/>
    <property type="match status" value="1"/>
</dbReference>
<feature type="domain" description="AttH" evidence="3">
    <location>
        <begin position="148"/>
        <end position="247"/>
    </location>
</feature>
<accession>A0A061IZC0</accession>
<comment type="caution">
    <text evidence="4">The sequence shown here is derived from an EMBL/GenBank/DDBJ whole genome shotgun (WGS) entry which is preliminary data.</text>
</comment>
<dbReference type="GO" id="GO:0004659">
    <property type="term" value="F:prenyltransferase activity"/>
    <property type="evidence" value="ECO:0007669"/>
    <property type="project" value="InterPro"/>
</dbReference>
<dbReference type="Pfam" id="PF07143">
    <property type="entry name" value="CrtC"/>
    <property type="match status" value="1"/>
</dbReference>
<name>A0A061IZC0_TRYRA</name>
<dbReference type="VEuPathDB" id="TriTrypDB:TRSC58_03799"/>
<dbReference type="InterPro" id="IPR033749">
    <property type="entry name" value="Polyprenyl_synt_CS"/>
</dbReference>
<dbReference type="InterPro" id="IPR008949">
    <property type="entry name" value="Isoprenoid_synthase_dom_sf"/>
</dbReference>
<dbReference type="AlphaFoldDB" id="A0A061IZC0"/>
<dbReference type="SUPFAM" id="SSF159245">
    <property type="entry name" value="AttH-like"/>
    <property type="match status" value="1"/>
</dbReference>
<dbReference type="SUPFAM" id="SSF48576">
    <property type="entry name" value="Terpenoid synthases"/>
    <property type="match status" value="1"/>
</dbReference>
<dbReference type="PANTHER" id="PTHR12001:SF44">
    <property type="entry name" value="GERANYLGERANYL PYROPHOSPHATE SYNTHASE"/>
    <property type="match status" value="1"/>
</dbReference>
<dbReference type="CDD" id="cd00685">
    <property type="entry name" value="Trans_IPPS_HT"/>
    <property type="match status" value="1"/>
</dbReference>
<dbReference type="InterPro" id="IPR000092">
    <property type="entry name" value="Polyprenyl_synt"/>
</dbReference>
<dbReference type="Proteomes" id="UP000031737">
    <property type="component" value="Unassembled WGS sequence"/>
</dbReference>
<keyword evidence="2" id="KW-0460">Magnesium</keyword>
<evidence type="ECO:0000256" key="1">
    <source>
        <dbReference type="ARBA" id="ARBA00022723"/>
    </source>
</evidence>
<evidence type="ECO:0000313" key="4">
    <source>
        <dbReference type="EMBL" id="ESL08498.1"/>
    </source>
</evidence>
<keyword evidence="1" id="KW-0479">Metal-binding</keyword>
<dbReference type="EMBL" id="AUPL01003799">
    <property type="protein sequence ID" value="ESL08498.1"/>
    <property type="molecule type" value="Genomic_DNA"/>
</dbReference>
<protein>
    <submittedName>
        <fullName evidence="4">Polyprenyl synthase</fullName>
    </submittedName>
</protein>
<organism evidence="4 5">
    <name type="scientific">Trypanosoma rangeli SC58</name>
    <dbReference type="NCBI Taxonomy" id="429131"/>
    <lineage>
        <taxon>Eukaryota</taxon>
        <taxon>Discoba</taxon>
        <taxon>Euglenozoa</taxon>
        <taxon>Kinetoplastea</taxon>
        <taxon>Metakinetoplastina</taxon>
        <taxon>Trypanosomatida</taxon>
        <taxon>Trypanosomatidae</taxon>
        <taxon>Trypanosoma</taxon>
        <taxon>Herpetosoma</taxon>
    </lineage>
</organism>
<dbReference type="Pfam" id="PF17186">
    <property type="entry name" value="Lipocalin_9"/>
    <property type="match status" value="1"/>
</dbReference>
<proteinExistence type="predicted"/>
<dbReference type="InterPro" id="IPR010791">
    <property type="entry name" value="AttH_dom"/>
</dbReference>
<dbReference type="SFLD" id="SFLDS00005">
    <property type="entry name" value="Isoprenoid_Synthase_Type_I"/>
    <property type="match status" value="1"/>
</dbReference>
<dbReference type="Gene3D" id="1.10.600.10">
    <property type="entry name" value="Farnesyl Diphosphate Synthase"/>
    <property type="match status" value="1"/>
</dbReference>
<evidence type="ECO:0000259" key="3">
    <source>
        <dbReference type="Pfam" id="PF07143"/>
    </source>
</evidence>
<sequence>MSTMLSLNSKQGNGFDPCFFSGELTVKPSVSDMLCDTAMLQWWYFNAHLRDPNKKKDFSFFASYFRQKDQRGSTKNVSFVDSCVWALIDVGEERYYSDSLLDYKAHDIIIDRLETAAQGGNDGGYARNVILEMAKKGRLPLPDRTMGKAAVYGEDRFHINYDDQCLLEGEGDGAERRYKLYLNNPRYNITVELEFAAITSPVLHGENGIVNDMFYYYYPSMRVEGKISVDDSVTHVKGDGWYDREYGGPENEIGRDALDAWSWFSLRLSDGSQLSIFDIVDSQTKQQKERVAVLTFDGTKEVCHDITIEEEEWWTSLVTFVEYPLKFHIEVPSFQLTIDVHTSFNHQEVPTILVSGGFYEGRVTGEGCRKGTPVSVIGFYERKNLSTSGNVLDTLKHVGKYVRKTLSNFYPLRASNEWVNKNVLGRYCTGKGVVAQHVCDSLFLPVRSIIDRGGKAWRSLVLVSACNALSRDYFDCTKYIAITELLHVGSLIIDDIQDNSHIRRGGKSAHLEYGIPTAINAGTACYFLGISFAEIQSLPMEKANKVYELYFDVMKAGHAGQGMDIYGLHYLMPEAVRTGKSEALEDALKAIHTYKTGAVAAATCRVACILCDANEEVTAAMEAFGLGLGLAFQIVDDALNIKGFEGDLKEAGEDIRDGKITYPVAKAMGRLELPQRERVWSILQEHTSDCDKIGEVVKLLYSVNAIQDCLEDAQKLVDEKWSVLDPLIPDSMPKVMMRTFCLFLTKRGF</sequence>
<dbReference type="PROSITE" id="PS00723">
    <property type="entry name" value="POLYPRENYL_SYNTHASE_1"/>
    <property type="match status" value="1"/>
</dbReference>
<evidence type="ECO:0000313" key="5">
    <source>
        <dbReference type="Proteomes" id="UP000031737"/>
    </source>
</evidence>